<dbReference type="Proteomes" id="UP000291088">
    <property type="component" value="Unassembled WGS sequence"/>
</dbReference>
<gene>
    <name evidence="1" type="ORF">EUU22_01905</name>
</gene>
<organism evidence="1 2">
    <name type="scientific">Ciceribacter ferrooxidans</name>
    <dbReference type="NCBI Taxonomy" id="2509717"/>
    <lineage>
        <taxon>Bacteria</taxon>
        <taxon>Pseudomonadati</taxon>
        <taxon>Pseudomonadota</taxon>
        <taxon>Alphaproteobacteria</taxon>
        <taxon>Hyphomicrobiales</taxon>
        <taxon>Rhizobiaceae</taxon>
        <taxon>Ciceribacter</taxon>
    </lineage>
</organism>
<keyword evidence="2" id="KW-1185">Reference proteome</keyword>
<dbReference type="EMBL" id="SDVB01000080">
    <property type="protein sequence ID" value="RYC25894.1"/>
    <property type="molecule type" value="Genomic_DNA"/>
</dbReference>
<accession>A0A4Q2TW76</accession>
<sequence>MPVTKTTASELKGEAPSIAFSMKLPRKADFEKALLSQYTKAVELSQKAGHQVSFRVVVNPLAGAQTISIVEEDPSEAEHAFPVEEASKPDEELSAALAAARERGRRRVAEILGDDDMLSADAFSDLLGVSRVTVNTKRQSGQVLGLDGAKRGFRFPVWQLDDDGRPYAALPKLHEILAGSWAVYRFLVSPHGALDGRTGLDALKRGRDADAIAAAESISRGDFR</sequence>
<evidence type="ECO:0000313" key="2">
    <source>
        <dbReference type="Proteomes" id="UP000291088"/>
    </source>
</evidence>
<dbReference type="OrthoDB" id="8401347at2"/>
<reference evidence="1 2" key="1">
    <citation type="submission" date="2019-01" db="EMBL/GenBank/DDBJ databases">
        <authorList>
            <person name="Deng T."/>
        </authorList>
    </citation>
    <scope>NUCLEOTIDE SEQUENCE [LARGE SCALE GENOMIC DNA]</scope>
    <source>
        <strain evidence="1 2">F8825</strain>
    </source>
</reference>
<protein>
    <submittedName>
        <fullName evidence="1">XRE family transcriptional regulator</fullName>
    </submittedName>
</protein>
<evidence type="ECO:0000313" key="1">
    <source>
        <dbReference type="EMBL" id="RYC25894.1"/>
    </source>
</evidence>
<proteinExistence type="predicted"/>
<dbReference type="RefSeq" id="WP_129330423.1">
    <property type="nucleotide sequence ID" value="NZ_SDVB01000080.1"/>
</dbReference>
<dbReference type="AlphaFoldDB" id="A0A4Q2TW76"/>
<name>A0A4Q2TW76_9HYPH</name>
<comment type="caution">
    <text evidence="1">The sequence shown here is derived from an EMBL/GenBank/DDBJ whole genome shotgun (WGS) entry which is preliminary data.</text>
</comment>